<dbReference type="EMBL" id="HACG01037784">
    <property type="protein sequence ID" value="CEK84649.1"/>
    <property type="molecule type" value="Transcribed_RNA"/>
</dbReference>
<evidence type="ECO:0008006" key="5">
    <source>
        <dbReference type="Google" id="ProtNLM"/>
    </source>
</evidence>
<evidence type="ECO:0000313" key="1">
    <source>
        <dbReference type="EMBL" id="CEK84643.1"/>
    </source>
</evidence>
<evidence type="ECO:0000313" key="4">
    <source>
        <dbReference type="EMBL" id="CEK84649.1"/>
    </source>
</evidence>
<accession>A0A0B7AUB3</accession>
<dbReference type="InterPro" id="IPR008775">
    <property type="entry name" value="Phytyl_CoA_dOase-like"/>
</dbReference>
<organism evidence="4">
    <name type="scientific">Arion vulgaris</name>
    <dbReference type="NCBI Taxonomy" id="1028688"/>
    <lineage>
        <taxon>Eukaryota</taxon>
        <taxon>Metazoa</taxon>
        <taxon>Spiralia</taxon>
        <taxon>Lophotrochozoa</taxon>
        <taxon>Mollusca</taxon>
        <taxon>Gastropoda</taxon>
        <taxon>Heterobranchia</taxon>
        <taxon>Euthyneura</taxon>
        <taxon>Panpulmonata</taxon>
        <taxon>Eupulmonata</taxon>
        <taxon>Stylommatophora</taxon>
        <taxon>Helicina</taxon>
        <taxon>Arionoidea</taxon>
        <taxon>Arionidae</taxon>
        <taxon>Arion</taxon>
    </lineage>
</organism>
<sequence length="323" mass="36690">MAPSKEERIVKFGYRSVTFPSDELQQMEDCNHLLGDFDALHKEMDEKGYLLIRGLHDRAEVLAAKEAVLEYINSLGDKLDHNHPIKEGVLREGCGLGCLPVMEGRNEISHKDTVLAVIEGHRPFDFFKNYFKNEVKTFDYKWLRAIHQEGFTGAHVDNVYMSRGSPSLHTMWTPVGDIPIEQGVLTICESSNRLPSFKHFQETYGEMDAEKVGLKGTGWFTEDPFEITRKFGGQWKTTDFRAGDVLIFNMRTVHMSTTNTTNYARVSCDTRWQPAGDPVDPRFCGDFGESASKFGLRSKTSDAEKSAPQTFTTIEQLKEEWGI</sequence>
<protein>
    <recommendedName>
        <fullName evidence="5">Phytanoyl-CoA dioxygenase</fullName>
    </recommendedName>
</protein>
<dbReference type="EMBL" id="HACG01037780">
    <property type="protein sequence ID" value="CEK84645.1"/>
    <property type="molecule type" value="Transcribed_RNA"/>
</dbReference>
<name>A0A0B7AUB3_9EUPU</name>
<dbReference type="AlphaFoldDB" id="A0A0B7AUB3"/>
<dbReference type="Gene3D" id="2.60.120.620">
    <property type="entry name" value="q2cbj1_9rhob like domain"/>
    <property type="match status" value="1"/>
</dbReference>
<proteinExistence type="predicted"/>
<gene>
    <name evidence="4" type="primary">ORF143753</name>
    <name evidence="1" type="synonym">ORF143735</name>
    <name evidence="2" type="synonym">ORF143741</name>
    <name evidence="3" type="synonym">ORF143746</name>
</gene>
<reference evidence="4" key="1">
    <citation type="submission" date="2014-12" db="EMBL/GenBank/DDBJ databases">
        <title>Insight into the proteome of Arion vulgaris.</title>
        <authorList>
            <person name="Aradska J."/>
            <person name="Bulat T."/>
            <person name="Smidak R."/>
            <person name="Sarate P."/>
            <person name="Gangsoo J."/>
            <person name="Sialana F."/>
            <person name="Bilban M."/>
            <person name="Lubec G."/>
        </authorList>
    </citation>
    <scope>NUCLEOTIDE SEQUENCE</scope>
    <source>
        <tissue evidence="4">Skin</tissue>
    </source>
</reference>
<dbReference type="Pfam" id="PF05721">
    <property type="entry name" value="PhyH"/>
    <property type="match status" value="1"/>
</dbReference>
<dbReference type="SUPFAM" id="SSF51197">
    <property type="entry name" value="Clavaminate synthase-like"/>
    <property type="match status" value="1"/>
</dbReference>
<dbReference type="PANTHER" id="PTHR40128">
    <property type="entry name" value="EXPRESSED PROTEIN"/>
    <property type="match status" value="1"/>
</dbReference>
<evidence type="ECO:0000313" key="3">
    <source>
        <dbReference type="EMBL" id="CEK84647.1"/>
    </source>
</evidence>
<dbReference type="PANTHER" id="PTHR40128:SF1">
    <property type="entry name" value="PHYTANOYL-COA HYDROXYLASE"/>
    <property type="match status" value="1"/>
</dbReference>
<dbReference type="EMBL" id="HACG01037782">
    <property type="protein sequence ID" value="CEK84647.1"/>
    <property type="molecule type" value="Transcribed_RNA"/>
</dbReference>
<evidence type="ECO:0000313" key="2">
    <source>
        <dbReference type="EMBL" id="CEK84645.1"/>
    </source>
</evidence>
<dbReference type="EMBL" id="HACG01037778">
    <property type="protein sequence ID" value="CEK84643.1"/>
    <property type="molecule type" value="Transcribed_RNA"/>
</dbReference>